<dbReference type="GO" id="GO:0005886">
    <property type="term" value="C:plasma membrane"/>
    <property type="evidence" value="ECO:0007669"/>
    <property type="project" value="TreeGrafter"/>
</dbReference>
<dbReference type="AlphaFoldDB" id="A0A0G0LCV1"/>
<dbReference type="Proteomes" id="UP000033934">
    <property type="component" value="Unassembled WGS sequence"/>
</dbReference>
<evidence type="ECO:0000259" key="7">
    <source>
        <dbReference type="PROSITE" id="PS50008"/>
    </source>
</evidence>
<keyword evidence="5" id="KW-0131">Cell cycle</keyword>
<dbReference type="PANTHER" id="PTHR37820:SF1">
    <property type="entry name" value="CELL DIVISION PROTEIN FTSQ"/>
    <property type="match status" value="1"/>
</dbReference>
<sequence length="259" mass="30128">MDLFRKPRLGRYYSSFNRVHKEPTSAFWKRFIKKVIALFCVFGIVYFLLFSNFFVVKKIDVLGQNLVHKDEILSFLPTNENIFLYPVSEKIVEIQNKFPEIAEMRILRGLPNSLNVVISEYQPMLVWERNGKLGLVNDQGIFFYSKSDIKPNIKTPRVVEMVQSDLKIGDKVATSTFVKFVQNFSVEMQSIPGLTFDHVELGAASFDALVKTKENIDIYVASDDDLIRQISYLRDILAKRRDKVTKKIDVRIPRWAYVE</sequence>
<dbReference type="GO" id="GO:0004435">
    <property type="term" value="F:phosphatidylinositol-4,5-bisphosphate phospholipase C activity"/>
    <property type="evidence" value="ECO:0007669"/>
    <property type="project" value="InterPro"/>
</dbReference>
<dbReference type="GO" id="GO:0051301">
    <property type="term" value="P:cell division"/>
    <property type="evidence" value="ECO:0007669"/>
    <property type="project" value="UniProtKB-KW"/>
</dbReference>
<comment type="caution">
    <text evidence="8">The sequence shown here is derived from an EMBL/GenBank/DDBJ whole genome shotgun (WGS) entry which is preliminary data.</text>
</comment>
<keyword evidence="6" id="KW-0472">Membrane</keyword>
<dbReference type="InterPro" id="IPR001711">
    <property type="entry name" value="PLipase_C_Pinositol-sp_Y"/>
</dbReference>
<accession>A0A0G0LCV1</accession>
<evidence type="ECO:0000256" key="4">
    <source>
        <dbReference type="ARBA" id="ARBA00022989"/>
    </source>
</evidence>
<keyword evidence="3 6" id="KW-0812">Transmembrane</keyword>
<protein>
    <submittedName>
        <fullName evidence="8">Cell division protein ftsQ</fullName>
    </submittedName>
</protein>
<dbReference type="GO" id="GO:0035556">
    <property type="term" value="P:intracellular signal transduction"/>
    <property type="evidence" value="ECO:0007669"/>
    <property type="project" value="InterPro"/>
</dbReference>
<gene>
    <name evidence="8" type="ORF">UT11_C0019G0008</name>
</gene>
<keyword evidence="4 6" id="KW-1133">Transmembrane helix</keyword>
<keyword evidence="1" id="KW-1003">Cell membrane</keyword>
<organism evidence="8 9">
    <name type="scientific">Berkelbacteria bacterium GW2011_GWA2_38_9</name>
    <dbReference type="NCBI Taxonomy" id="1618334"/>
    <lineage>
        <taxon>Bacteria</taxon>
        <taxon>Candidatus Berkelbacteria</taxon>
    </lineage>
</organism>
<dbReference type="Pfam" id="PF08478">
    <property type="entry name" value="POTRA_1"/>
    <property type="match status" value="1"/>
</dbReference>
<evidence type="ECO:0000256" key="3">
    <source>
        <dbReference type="ARBA" id="ARBA00022692"/>
    </source>
</evidence>
<dbReference type="EMBL" id="LBVO01000019">
    <property type="protein sequence ID" value="KKQ89783.1"/>
    <property type="molecule type" value="Genomic_DNA"/>
</dbReference>
<evidence type="ECO:0000256" key="5">
    <source>
        <dbReference type="ARBA" id="ARBA00023306"/>
    </source>
</evidence>
<reference evidence="8 9" key="1">
    <citation type="journal article" date="2015" name="Nature">
        <title>rRNA introns, odd ribosomes, and small enigmatic genomes across a large radiation of phyla.</title>
        <authorList>
            <person name="Brown C.T."/>
            <person name="Hug L.A."/>
            <person name="Thomas B.C."/>
            <person name="Sharon I."/>
            <person name="Castelle C.J."/>
            <person name="Singh A."/>
            <person name="Wilkins M.J."/>
            <person name="Williams K.H."/>
            <person name="Banfield J.F."/>
        </authorList>
    </citation>
    <scope>NUCLEOTIDE SEQUENCE [LARGE SCALE GENOMIC DNA]</scope>
</reference>
<feature type="transmembrane region" description="Helical" evidence="6">
    <location>
        <begin position="35"/>
        <end position="55"/>
    </location>
</feature>
<evidence type="ECO:0000256" key="1">
    <source>
        <dbReference type="ARBA" id="ARBA00022475"/>
    </source>
</evidence>
<evidence type="ECO:0000313" key="9">
    <source>
        <dbReference type="Proteomes" id="UP000033934"/>
    </source>
</evidence>
<feature type="domain" description="PI-PLC Y-box" evidence="7">
    <location>
        <begin position="71"/>
        <end position="139"/>
    </location>
</feature>
<dbReference type="InterPro" id="IPR050487">
    <property type="entry name" value="FtsQ_DivIB"/>
</dbReference>
<evidence type="ECO:0000256" key="6">
    <source>
        <dbReference type="SAM" id="Phobius"/>
    </source>
</evidence>
<evidence type="ECO:0000256" key="2">
    <source>
        <dbReference type="ARBA" id="ARBA00022618"/>
    </source>
</evidence>
<name>A0A0G0LCV1_9BACT</name>
<dbReference type="PANTHER" id="PTHR37820">
    <property type="entry name" value="CELL DIVISION PROTEIN DIVIB"/>
    <property type="match status" value="1"/>
</dbReference>
<dbReference type="GO" id="GO:0006629">
    <property type="term" value="P:lipid metabolic process"/>
    <property type="evidence" value="ECO:0007669"/>
    <property type="project" value="InterPro"/>
</dbReference>
<proteinExistence type="predicted"/>
<dbReference type="PROSITE" id="PS50008">
    <property type="entry name" value="PIPLC_Y_DOMAIN"/>
    <property type="match status" value="1"/>
</dbReference>
<evidence type="ECO:0000313" key="8">
    <source>
        <dbReference type="EMBL" id="KKQ89783.1"/>
    </source>
</evidence>
<keyword evidence="2 8" id="KW-0132">Cell division</keyword>
<dbReference type="InterPro" id="IPR013685">
    <property type="entry name" value="POTRA_FtsQ_type"/>
</dbReference>